<reference evidence="1 2" key="1">
    <citation type="journal article" date="2005" name="Genome Res.">
        <title>Living with two extremes: conclusions from the genome sequence of Natronomonas pharaonis.</title>
        <authorList>
            <person name="Falb M."/>
            <person name="Pfeiffer F."/>
            <person name="Palm P."/>
            <person name="Rodewald K."/>
            <person name="Hickmann V."/>
            <person name="Tittor J."/>
            <person name="Oesterhelt D."/>
        </authorList>
    </citation>
    <scope>NUCLEOTIDE SEQUENCE [LARGE SCALE GENOMIC DNA]</scope>
    <source>
        <strain evidence="2">ATCC 35678 / DSM 2160 / CIP 103997 / JCM 8858 / NBRC 14720 / NCIMB 2260 / Gabara</strain>
    </source>
</reference>
<dbReference type="Proteomes" id="UP000002698">
    <property type="component" value="Chromosome"/>
</dbReference>
<dbReference type="RefSeq" id="WP_011324379.1">
    <property type="nucleotide sequence ID" value="NC_007426.1"/>
</dbReference>
<gene>
    <name evidence="1" type="ordered locus">NP_5360A</name>
</gene>
<dbReference type="GeneID" id="3702350"/>
<accession>A0A1U7EZP0</accession>
<evidence type="ECO:0000313" key="1">
    <source>
        <dbReference type="EMBL" id="CAI50771.1"/>
    </source>
</evidence>
<proteinExistence type="predicted"/>
<evidence type="ECO:0000313" key="2">
    <source>
        <dbReference type="Proteomes" id="UP000002698"/>
    </source>
</evidence>
<name>A0A1U7EZP0_NATPD</name>
<dbReference type="AlphaFoldDB" id="A0A1U7EZP0"/>
<organism evidence="1 2">
    <name type="scientific">Natronomonas pharaonis (strain ATCC 35678 / DSM 2160 / CIP 103997 / JCM 8858 / NBRC 14720 / NCIMB 2260 / Gabara)</name>
    <name type="common">Halobacterium pharaonis</name>
    <dbReference type="NCBI Taxonomy" id="348780"/>
    <lineage>
        <taxon>Archaea</taxon>
        <taxon>Methanobacteriati</taxon>
        <taxon>Methanobacteriota</taxon>
        <taxon>Stenosarchaea group</taxon>
        <taxon>Halobacteria</taxon>
        <taxon>Halobacteriales</taxon>
        <taxon>Natronomonadaceae</taxon>
        <taxon>Natronomonas</taxon>
    </lineage>
</organism>
<sequence>MLPSPVDATTAKRKLVDTYDNPSYEDPWDAVEDYEHVQRYTAAHPQQGSQAVSTATDLPRGRIRSWVDSDGMPDCYRGLQTALTNGWILDSWSDETARPMAMLAAWTLASGSINEHWTPTWVTDGDDEADALRHHADRANVVIEQAREAEDDRPAEWRPAESASVLGRVLYTWLGHRGDKNHAVPFPAFLESAPDQIRLDFARVHTQQRGIIRDDRPDRFVQIMAERSEGFRRALKELLQSVVGNPDDIRGDSWPLRIYGDAIDTLRQYPELD</sequence>
<keyword evidence="2" id="KW-1185">Reference proteome</keyword>
<dbReference type="STRING" id="348780.NP_5360A"/>
<dbReference type="EnsemblBacteria" id="CAI50771">
    <property type="protein sequence ID" value="CAI50771"/>
    <property type="gene ID" value="NP_5360A"/>
</dbReference>
<dbReference type="EMBL" id="CR936257">
    <property type="protein sequence ID" value="CAI50771.1"/>
    <property type="molecule type" value="Genomic_DNA"/>
</dbReference>
<protein>
    <submittedName>
        <fullName evidence="1">Uncharacterized protein</fullName>
    </submittedName>
</protein>
<dbReference type="HOGENOM" id="CLU_1067957_0_0_2"/>
<dbReference type="OrthoDB" id="242590at2157"/>
<dbReference type="KEGG" id="nph:NP_5360A"/>
<dbReference type="eggNOG" id="arCOG06427">
    <property type="taxonomic scope" value="Archaea"/>
</dbReference>